<keyword evidence="1" id="KW-0472">Membrane</keyword>
<evidence type="ECO:0000313" key="3">
    <source>
        <dbReference type="Proteomes" id="UP000501003"/>
    </source>
</evidence>
<dbReference type="AlphaFoldDB" id="A0A7D4UB65"/>
<dbReference type="RefSeq" id="WP_173493954.1">
    <property type="nucleotide sequence ID" value="NZ_CP054056.1"/>
</dbReference>
<dbReference type="Proteomes" id="UP000501003">
    <property type="component" value="Chromosome"/>
</dbReference>
<dbReference type="EMBL" id="CP054056">
    <property type="protein sequence ID" value="QKJ25657.1"/>
    <property type="molecule type" value="Genomic_DNA"/>
</dbReference>
<keyword evidence="1" id="KW-0812">Transmembrane</keyword>
<evidence type="ECO:0000313" key="2">
    <source>
        <dbReference type="EMBL" id="QKJ25657.1"/>
    </source>
</evidence>
<keyword evidence="3" id="KW-1185">Reference proteome</keyword>
<dbReference type="KEGG" id="aqg:HRU87_05690"/>
<keyword evidence="1" id="KW-1133">Transmembrane helix</keyword>
<proteinExistence type="predicted"/>
<accession>A0A7D4UB65</accession>
<organism evidence="2 3">
    <name type="scientific">Aquiluna borgnonia</name>
    <dbReference type="NCBI Taxonomy" id="2499157"/>
    <lineage>
        <taxon>Bacteria</taxon>
        <taxon>Bacillati</taxon>
        <taxon>Actinomycetota</taxon>
        <taxon>Actinomycetes</taxon>
        <taxon>Micrococcales</taxon>
        <taxon>Microbacteriaceae</taxon>
        <taxon>Luna cluster</taxon>
        <taxon>Luna-1 subcluster</taxon>
        <taxon>Aquiluna</taxon>
    </lineage>
</organism>
<protein>
    <submittedName>
        <fullName evidence="2">Uncharacterized protein</fullName>
    </submittedName>
</protein>
<feature type="transmembrane region" description="Helical" evidence="1">
    <location>
        <begin position="117"/>
        <end position="135"/>
    </location>
</feature>
<gene>
    <name evidence="2" type="ORF">HRU87_05690</name>
</gene>
<reference evidence="2 3" key="1">
    <citation type="submission" date="2020-05" db="EMBL/GenBank/DDBJ databases">
        <title>Aquirufa sp. strain 15G-AUS-rot a new Aquirufa species.</title>
        <authorList>
            <person name="Pitt A."/>
            <person name="Hahn M.W."/>
        </authorList>
    </citation>
    <scope>NUCLEOTIDE SEQUENCE [LARGE SCALE GENOMIC DNA]</scope>
    <source>
        <strain evidence="2 3">15G-AUS-rot</strain>
    </source>
</reference>
<feature type="transmembrane region" description="Helical" evidence="1">
    <location>
        <begin position="63"/>
        <end position="81"/>
    </location>
</feature>
<feature type="transmembrane region" description="Helical" evidence="1">
    <location>
        <begin position="7"/>
        <end position="27"/>
    </location>
</feature>
<evidence type="ECO:0000256" key="1">
    <source>
        <dbReference type="SAM" id="Phobius"/>
    </source>
</evidence>
<name>A0A7D4UB65_9MICO</name>
<sequence>MAARIIVALGALITAGGMLLPILTIPLVGPITLFTNGQLAGYLALAVTFVTLFTGASRYVRFAWIPAVLSAIVLGFFGLQASNRANEAMATFRENLENSPFGALAGDFVGTVEFDEGWVVMAVGIVISAAGSLAAKRPAPQD</sequence>
<feature type="transmembrane region" description="Helical" evidence="1">
    <location>
        <begin position="39"/>
        <end position="56"/>
    </location>
</feature>